<dbReference type="PANTHER" id="PTHR47514">
    <property type="entry name" value="TRANSKETOLASE N-TERMINAL SECTION-RELATED"/>
    <property type="match status" value="1"/>
</dbReference>
<dbReference type="GO" id="GO:0046872">
    <property type="term" value="F:metal ion binding"/>
    <property type="evidence" value="ECO:0007669"/>
    <property type="project" value="UniProtKB-KW"/>
</dbReference>
<evidence type="ECO:0000313" key="7">
    <source>
        <dbReference type="EMBL" id="OFV72375.1"/>
    </source>
</evidence>
<dbReference type="STRING" id="52694.ACWI_02860"/>
<dbReference type="SUPFAM" id="SSF52518">
    <property type="entry name" value="Thiamin diphosphate-binding fold (THDP-binding)"/>
    <property type="match status" value="1"/>
</dbReference>
<evidence type="ECO:0000313" key="12">
    <source>
        <dbReference type="Proteomes" id="UP001163550"/>
    </source>
</evidence>
<dbReference type="PANTHER" id="PTHR47514:SF1">
    <property type="entry name" value="TRANSKETOLASE N-TERMINAL SECTION-RELATED"/>
    <property type="match status" value="1"/>
</dbReference>
<dbReference type="RefSeq" id="WP_070369654.1">
    <property type="nucleotide sequence ID" value="NZ_CABIIK010000009.1"/>
</dbReference>
<protein>
    <submittedName>
        <fullName evidence="7 8">Transketolase</fullName>
        <ecNumber evidence="7">2.2.1.1</ecNumber>
    </submittedName>
</protein>
<dbReference type="Proteomes" id="UP001163550">
    <property type="component" value="Chromosome"/>
</dbReference>
<dbReference type="EMBL" id="CP087994">
    <property type="protein sequence ID" value="UYO63212.1"/>
    <property type="molecule type" value="Genomic_DNA"/>
</dbReference>
<keyword evidence="12" id="KW-1185">Reference proteome</keyword>
<dbReference type="InterPro" id="IPR029061">
    <property type="entry name" value="THDP-binding"/>
</dbReference>
<dbReference type="InterPro" id="IPR049557">
    <property type="entry name" value="Transketolase_CS"/>
</dbReference>
<dbReference type="Proteomes" id="UP000322619">
    <property type="component" value="Unassembled WGS sequence"/>
</dbReference>
<reference evidence="9" key="3">
    <citation type="submission" date="2021-11" db="EMBL/GenBank/DDBJ databases">
        <title>Isoprene-degrading acetogen.</title>
        <authorList>
            <person name="Yang Y."/>
            <person name="Jin H."/>
            <person name="Yan J."/>
        </authorList>
    </citation>
    <scope>NUCLEOTIDE SEQUENCE</scope>
    <source>
        <strain evidence="9">Berkeley</strain>
    </source>
</reference>
<dbReference type="CDD" id="cd02012">
    <property type="entry name" value="TPP_TK"/>
    <property type="match status" value="1"/>
</dbReference>
<evidence type="ECO:0000256" key="4">
    <source>
        <dbReference type="ARBA" id="ARBA00022723"/>
    </source>
</evidence>
<dbReference type="Proteomes" id="UP000176244">
    <property type="component" value="Unassembled WGS sequence"/>
</dbReference>
<keyword evidence="3 7" id="KW-0808">Transferase</keyword>
<evidence type="ECO:0000256" key="1">
    <source>
        <dbReference type="ARBA" id="ARBA00001964"/>
    </source>
</evidence>
<dbReference type="EMBL" id="LKEU01000010">
    <property type="protein sequence ID" value="OFV72375.1"/>
    <property type="molecule type" value="Genomic_DNA"/>
</dbReference>
<organism evidence="7 10">
    <name type="scientific">Acetobacterium wieringae</name>
    <dbReference type="NCBI Taxonomy" id="52694"/>
    <lineage>
        <taxon>Bacteria</taxon>
        <taxon>Bacillati</taxon>
        <taxon>Bacillota</taxon>
        <taxon>Clostridia</taxon>
        <taxon>Eubacteriales</taxon>
        <taxon>Eubacteriaceae</taxon>
        <taxon>Acetobacterium</taxon>
    </lineage>
</organism>
<reference evidence="7 10" key="1">
    <citation type="submission" date="2015-09" db="EMBL/GenBank/DDBJ databases">
        <title>Genome sequence of Acetobacterium wieringae DSM 1911.</title>
        <authorList>
            <person name="Poehlein A."/>
            <person name="Bengelsdorf F.R."/>
            <person name="Schiel-Bengelsdorf B."/>
            <person name="Duerre P."/>
            <person name="Daniel R."/>
        </authorList>
    </citation>
    <scope>NUCLEOTIDE SEQUENCE [LARGE SCALE GENOMIC DNA]</scope>
    <source>
        <strain evidence="7 10">DSM 1911</strain>
    </source>
</reference>
<comment type="similarity">
    <text evidence="2">Belongs to the transketolase family.</text>
</comment>
<evidence type="ECO:0000313" key="11">
    <source>
        <dbReference type="Proteomes" id="UP000322619"/>
    </source>
</evidence>
<evidence type="ECO:0000313" key="8">
    <source>
        <dbReference type="EMBL" id="TYC84559.1"/>
    </source>
</evidence>
<dbReference type="Gene3D" id="3.40.50.970">
    <property type="match status" value="1"/>
</dbReference>
<evidence type="ECO:0000256" key="5">
    <source>
        <dbReference type="ARBA" id="ARBA00023052"/>
    </source>
</evidence>
<feature type="domain" description="Transketolase N-terminal" evidence="6">
    <location>
        <begin position="7"/>
        <end position="263"/>
    </location>
</feature>
<proteinExistence type="inferred from homology"/>
<evidence type="ECO:0000313" key="9">
    <source>
        <dbReference type="EMBL" id="UYO63212.1"/>
    </source>
</evidence>
<sequence>MAFLEETVRGIRKDIVKMIGKASSGHPGGSLSSAEILTLLYFEQMNVDENNPQKEDRDRFVLSKGHAAPVLYATLAAKGFFPNAELENLRQLGSILQGHPDMNKVPGVDMSTGSLGQGISVAAGMALAGKMDNKSHKIYALLGDGELQEGLVWEAAMAASHYQLNNLIAFVDNNNLQIDGAICEVMSPFPIDAKFEAFGWNVITVEDGHSFDELRTAVEAAKKSEDKPTVIICKTVKGKCVSFMENNAGWHGKGPNAEEVKQALAELEA</sequence>
<dbReference type="Pfam" id="PF00456">
    <property type="entry name" value="Transketolase_N"/>
    <property type="match status" value="1"/>
</dbReference>
<dbReference type="GO" id="GO:0004802">
    <property type="term" value="F:transketolase activity"/>
    <property type="evidence" value="ECO:0007669"/>
    <property type="project" value="UniProtKB-EC"/>
</dbReference>
<name>A0A1F2PN56_9FIRM</name>
<evidence type="ECO:0000259" key="6">
    <source>
        <dbReference type="Pfam" id="PF00456"/>
    </source>
</evidence>
<accession>A0A1F2PN56</accession>
<evidence type="ECO:0000256" key="2">
    <source>
        <dbReference type="ARBA" id="ARBA00007131"/>
    </source>
</evidence>
<dbReference type="PROSITE" id="PS00801">
    <property type="entry name" value="TRANSKETOLASE_1"/>
    <property type="match status" value="1"/>
</dbReference>
<comment type="cofactor">
    <cofactor evidence="1">
        <name>thiamine diphosphate</name>
        <dbReference type="ChEBI" id="CHEBI:58937"/>
    </cofactor>
</comment>
<dbReference type="AlphaFoldDB" id="A0A1F2PN56"/>
<gene>
    <name evidence="7" type="primary">tktA</name>
    <name evidence="7" type="ORF">ACWI_02860</name>
    <name evidence="8" type="ORF">FXB42_12420</name>
    <name evidence="9" type="ORF">LNN31_01855</name>
</gene>
<keyword evidence="4" id="KW-0479">Metal-binding</keyword>
<dbReference type="EMBL" id="VSLA01000025">
    <property type="protein sequence ID" value="TYC84559.1"/>
    <property type="molecule type" value="Genomic_DNA"/>
</dbReference>
<reference evidence="8 11" key="2">
    <citation type="submission" date="2019-08" db="EMBL/GenBank/DDBJ databases">
        <title>Isolation and enrichment of carboxydotrophic bacteria from anaerobic sludge for the production of bio-based chemicals from syngas.</title>
        <authorList>
            <person name="Antares A.L."/>
            <person name="Moreira J."/>
            <person name="Diender M."/>
            <person name="Parshina S.N."/>
            <person name="Stams A.J.M."/>
            <person name="Alves M."/>
            <person name="Alves J.I."/>
            <person name="Sousa D.Z."/>
        </authorList>
    </citation>
    <scope>NUCLEOTIDE SEQUENCE [LARGE SCALE GENOMIC DNA]</scope>
    <source>
        <strain evidence="8 11">JM</strain>
    </source>
</reference>
<dbReference type="EC" id="2.2.1.1" evidence="7"/>
<dbReference type="InterPro" id="IPR005474">
    <property type="entry name" value="Transketolase_N"/>
</dbReference>
<dbReference type="OrthoDB" id="8732661at2"/>
<evidence type="ECO:0000313" key="10">
    <source>
        <dbReference type="Proteomes" id="UP000176244"/>
    </source>
</evidence>
<keyword evidence="5" id="KW-0786">Thiamine pyrophosphate</keyword>
<evidence type="ECO:0000256" key="3">
    <source>
        <dbReference type="ARBA" id="ARBA00022679"/>
    </source>
</evidence>